<evidence type="ECO:0000256" key="2">
    <source>
        <dbReference type="ARBA" id="ARBA00023125"/>
    </source>
</evidence>
<dbReference type="HOGENOM" id="CLU_049543_12_4_1"/>
<dbReference type="Pfam" id="PF00046">
    <property type="entry name" value="Homeodomain"/>
    <property type="match status" value="1"/>
</dbReference>
<keyword evidence="4 5" id="KW-0539">Nucleus</keyword>
<keyword evidence="3 5" id="KW-0371">Homeobox</keyword>
<comment type="subcellular location">
    <subcellularLocation>
        <location evidence="1 5 6">Nucleus</location>
    </subcellularLocation>
</comment>
<sequence>MGKRVRTEFSDEQLKILHGEYLLNTNPVREELERIADLAGLTRRVTQVWFQNSRALQRK</sequence>
<dbReference type="GO" id="GO:0000981">
    <property type="term" value="F:DNA-binding transcription factor activity, RNA polymerase II-specific"/>
    <property type="evidence" value="ECO:0007669"/>
    <property type="project" value="TreeGrafter"/>
</dbReference>
<dbReference type="STRING" id="283909.R7UAU5"/>
<dbReference type="Proteomes" id="UP000014760">
    <property type="component" value="Unassembled WGS sequence"/>
</dbReference>
<evidence type="ECO:0000313" key="10">
    <source>
        <dbReference type="Proteomes" id="UP000014760"/>
    </source>
</evidence>
<proteinExistence type="predicted"/>
<dbReference type="InterPro" id="IPR050453">
    <property type="entry name" value="LIM_Homeobox_TF"/>
</dbReference>
<protein>
    <recommendedName>
        <fullName evidence="7">Homeobox domain-containing protein</fullName>
    </recommendedName>
</protein>
<organism evidence="8">
    <name type="scientific">Capitella teleta</name>
    <name type="common">Polychaete worm</name>
    <dbReference type="NCBI Taxonomy" id="283909"/>
    <lineage>
        <taxon>Eukaryota</taxon>
        <taxon>Metazoa</taxon>
        <taxon>Spiralia</taxon>
        <taxon>Lophotrochozoa</taxon>
        <taxon>Annelida</taxon>
        <taxon>Polychaeta</taxon>
        <taxon>Sedentaria</taxon>
        <taxon>Scolecida</taxon>
        <taxon>Capitellidae</taxon>
        <taxon>Capitella</taxon>
    </lineage>
</organism>
<dbReference type="GO" id="GO:0005634">
    <property type="term" value="C:nucleus"/>
    <property type="evidence" value="ECO:0007669"/>
    <property type="project" value="UniProtKB-SubCell"/>
</dbReference>
<dbReference type="SMART" id="SM00389">
    <property type="entry name" value="HOX"/>
    <property type="match status" value="1"/>
</dbReference>
<evidence type="ECO:0000256" key="6">
    <source>
        <dbReference type="RuleBase" id="RU000682"/>
    </source>
</evidence>
<feature type="non-terminal residue" evidence="8">
    <location>
        <position position="59"/>
    </location>
</feature>
<evidence type="ECO:0000256" key="3">
    <source>
        <dbReference type="ARBA" id="ARBA00023155"/>
    </source>
</evidence>
<accession>R7UAU5</accession>
<dbReference type="GO" id="GO:0000977">
    <property type="term" value="F:RNA polymerase II transcription regulatory region sequence-specific DNA binding"/>
    <property type="evidence" value="ECO:0007669"/>
    <property type="project" value="TreeGrafter"/>
</dbReference>
<evidence type="ECO:0000256" key="1">
    <source>
        <dbReference type="ARBA" id="ARBA00004123"/>
    </source>
</evidence>
<dbReference type="InterPro" id="IPR001356">
    <property type="entry name" value="HD"/>
</dbReference>
<evidence type="ECO:0000256" key="5">
    <source>
        <dbReference type="PROSITE-ProRule" id="PRU00108"/>
    </source>
</evidence>
<dbReference type="EnsemblMetazoa" id="CapteT102070">
    <property type="protein sequence ID" value="CapteP102070"/>
    <property type="gene ID" value="CapteG102070"/>
</dbReference>
<reference evidence="9" key="3">
    <citation type="submission" date="2015-06" db="UniProtKB">
        <authorList>
            <consortium name="EnsemblMetazoa"/>
        </authorList>
    </citation>
    <scope>IDENTIFICATION</scope>
</reference>
<feature type="domain" description="Homeobox" evidence="7">
    <location>
        <begin position="1"/>
        <end position="59"/>
    </location>
</feature>
<dbReference type="OrthoDB" id="10068367at2759"/>
<evidence type="ECO:0000313" key="9">
    <source>
        <dbReference type="EnsemblMetazoa" id="CapteP102070"/>
    </source>
</evidence>
<keyword evidence="10" id="KW-1185">Reference proteome</keyword>
<dbReference type="Gene3D" id="1.10.10.60">
    <property type="entry name" value="Homeodomain-like"/>
    <property type="match status" value="1"/>
</dbReference>
<dbReference type="SUPFAM" id="SSF46689">
    <property type="entry name" value="Homeodomain-like"/>
    <property type="match status" value="1"/>
</dbReference>
<keyword evidence="2 5" id="KW-0238">DNA-binding</keyword>
<dbReference type="PANTHER" id="PTHR24208">
    <property type="entry name" value="LIM/HOMEOBOX PROTEIN LHX"/>
    <property type="match status" value="1"/>
</dbReference>
<reference evidence="8 10" key="2">
    <citation type="journal article" date="2013" name="Nature">
        <title>Insights into bilaterian evolution from three spiralian genomes.</title>
        <authorList>
            <person name="Simakov O."/>
            <person name="Marletaz F."/>
            <person name="Cho S.J."/>
            <person name="Edsinger-Gonzales E."/>
            <person name="Havlak P."/>
            <person name="Hellsten U."/>
            <person name="Kuo D.H."/>
            <person name="Larsson T."/>
            <person name="Lv J."/>
            <person name="Arendt D."/>
            <person name="Savage R."/>
            <person name="Osoegawa K."/>
            <person name="de Jong P."/>
            <person name="Grimwood J."/>
            <person name="Chapman J.A."/>
            <person name="Shapiro H."/>
            <person name="Aerts A."/>
            <person name="Otillar R.P."/>
            <person name="Terry A.Y."/>
            <person name="Boore J.L."/>
            <person name="Grigoriev I.V."/>
            <person name="Lindberg D.R."/>
            <person name="Seaver E.C."/>
            <person name="Weisblat D.A."/>
            <person name="Putnam N.H."/>
            <person name="Rokhsar D.S."/>
        </authorList>
    </citation>
    <scope>NUCLEOTIDE SEQUENCE</scope>
    <source>
        <strain evidence="8 10">I ESC-2004</strain>
    </source>
</reference>
<name>R7UAU5_CAPTE</name>
<dbReference type="OMA" id="MFQQNFV"/>
<gene>
    <name evidence="8" type="ORF">CAPTEDRAFT_102070</name>
</gene>
<reference evidence="10" key="1">
    <citation type="submission" date="2012-12" db="EMBL/GenBank/DDBJ databases">
        <authorList>
            <person name="Hellsten U."/>
            <person name="Grimwood J."/>
            <person name="Chapman J.A."/>
            <person name="Shapiro H."/>
            <person name="Aerts A."/>
            <person name="Otillar R.P."/>
            <person name="Terry A.Y."/>
            <person name="Boore J.L."/>
            <person name="Simakov O."/>
            <person name="Marletaz F."/>
            <person name="Cho S.-J."/>
            <person name="Edsinger-Gonzales E."/>
            <person name="Havlak P."/>
            <person name="Kuo D.-H."/>
            <person name="Larsson T."/>
            <person name="Lv J."/>
            <person name="Arendt D."/>
            <person name="Savage R."/>
            <person name="Osoegawa K."/>
            <person name="de Jong P."/>
            <person name="Lindberg D.R."/>
            <person name="Seaver E.C."/>
            <person name="Weisblat D.A."/>
            <person name="Putnam N.H."/>
            <person name="Grigoriev I.V."/>
            <person name="Rokhsar D.S."/>
        </authorList>
    </citation>
    <scope>NUCLEOTIDE SEQUENCE</scope>
    <source>
        <strain evidence="10">I ESC-2004</strain>
    </source>
</reference>
<dbReference type="EMBL" id="KB306072">
    <property type="protein sequence ID" value="ELU00387.1"/>
    <property type="molecule type" value="Genomic_DNA"/>
</dbReference>
<evidence type="ECO:0000313" key="8">
    <source>
        <dbReference type="EMBL" id="ELU00387.1"/>
    </source>
</evidence>
<dbReference type="InterPro" id="IPR009057">
    <property type="entry name" value="Homeodomain-like_sf"/>
</dbReference>
<dbReference type="PANTHER" id="PTHR24208:SF127">
    <property type="entry name" value="LIM_HOMEOBOX PROTEIN AWH"/>
    <property type="match status" value="1"/>
</dbReference>
<dbReference type="CDD" id="cd00086">
    <property type="entry name" value="homeodomain"/>
    <property type="match status" value="1"/>
</dbReference>
<evidence type="ECO:0000259" key="7">
    <source>
        <dbReference type="PROSITE" id="PS50071"/>
    </source>
</evidence>
<dbReference type="AlphaFoldDB" id="R7UAU5"/>
<dbReference type="PROSITE" id="PS50071">
    <property type="entry name" value="HOMEOBOX_2"/>
    <property type="match status" value="1"/>
</dbReference>
<dbReference type="EMBL" id="AMQN01009728">
    <property type="status" value="NOT_ANNOTATED_CDS"/>
    <property type="molecule type" value="Genomic_DNA"/>
</dbReference>
<evidence type="ECO:0000256" key="4">
    <source>
        <dbReference type="ARBA" id="ARBA00023242"/>
    </source>
</evidence>
<dbReference type="GO" id="GO:0030182">
    <property type="term" value="P:neuron differentiation"/>
    <property type="evidence" value="ECO:0007669"/>
    <property type="project" value="TreeGrafter"/>
</dbReference>